<accession>A0ABS2KCM6</accession>
<organism evidence="2 3">
    <name type="scientific">Dyella mobilis</name>
    <dbReference type="NCBI Taxonomy" id="1849582"/>
    <lineage>
        <taxon>Bacteria</taxon>
        <taxon>Pseudomonadati</taxon>
        <taxon>Pseudomonadota</taxon>
        <taxon>Gammaproteobacteria</taxon>
        <taxon>Lysobacterales</taxon>
        <taxon>Rhodanobacteraceae</taxon>
        <taxon>Dyella</taxon>
    </lineage>
</organism>
<keyword evidence="1" id="KW-0732">Signal</keyword>
<proteinExistence type="predicted"/>
<evidence type="ECO:0000313" key="2">
    <source>
        <dbReference type="EMBL" id="MBM7128795.1"/>
    </source>
</evidence>
<keyword evidence="3" id="KW-1185">Reference proteome</keyword>
<comment type="caution">
    <text evidence="2">The sequence shown here is derived from an EMBL/GenBank/DDBJ whole genome shotgun (WGS) entry which is preliminary data.</text>
</comment>
<feature type="signal peptide" evidence="1">
    <location>
        <begin position="1"/>
        <end position="23"/>
    </location>
</feature>
<evidence type="ECO:0000256" key="1">
    <source>
        <dbReference type="SAM" id="SignalP"/>
    </source>
</evidence>
<dbReference type="Proteomes" id="UP001430193">
    <property type="component" value="Unassembled WGS sequence"/>
</dbReference>
<dbReference type="RefSeq" id="WP_204630410.1">
    <property type="nucleotide sequence ID" value="NZ_BSOC01000006.1"/>
</dbReference>
<evidence type="ECO:0000313" key="3">
    <source>
        <dbReference type="Proteomes" id="UP001430193"/>
    </source>
</evidence>
<name>A0ABS2KCM6_9GAMM</name>
<reference evidence="2" key="1">
    <citation type="submission" date="2020-10" db="EMBL/GenBank/DDBJ databases">
        <title>Phylogeny of dyella-like bacteria.</title>
        <authorList>
            <person name="Fu J."/>
        </authorList>
    </citation>
    <scope>NUCLEOTIDE SEQUENCE</scope>
    <source>
        <strain evidence="2">DHON07</strain>
    </source>
</reference>
<feature type="chain" id="PRO_5046861676" description="Secreted protein" evidence="1">
    <location>
        <begin position="24"/>
        <end position="105"/>
    </location>
</feature>
<gene>
    <name evidence="2" type="ORF">ISS99_04600</name>
</gene>
<evidence type="ECO:0008006" key="4">
    <source>
        <dbReference type="Google" id="ProtNLM"/>
    </source>
</evidence>
<protein>
    <recommendedName>
        <fullName evidence="4">Secreted protein</fullName>
    </recommendedName>
</protein>
<dbReference type="EMBL" id="JADIKF010000035">
    <property type="protein sequence ID" value="MBM7128795.1"/>
    <property type="molecule type" value="Genomic_DNA"/>
</dbReference>
<sequence length="105" mass="11058">MRIKKTAVLSALLAMIVSFPAFSNDENGKTVQSVGAPNSGPTYVIFNEPLQLSCLWGVVYLADPSTDYGKAMLAVVLNADATGKKVRVVYTQASDQTCTASLVAG</sequence>